<name>A0A0K1PV61_9BACT</name>
<sequence length="166" mass="18827">MGWLSGRDQEPSKLSVEQLVQTAVEHCLDGSRTWDPKAVDLGGFLRGVIRSLTSSEKKKAVRSKTDAKPELDRYFAPVDSPEDDAMEEESRQELLVLIEGCTTDDQDLRDLYLAILDGNTKREDIAATLGWSADRVTAARIKLQRRLLKRAPDRFGEARERRRRIS</sequence>
<dbReference type="AlphaFoldDB" id="A0A0K1PV61"/>
<accession>A0A0K1PV61</accession>
<dbReference type="EMBL" id="CP012333">
    <property type="protein sequence ID" value="AKU97420.1"/>
    <property type="molecule type" value="Genomic_DNA"/>
</dbReference>
<evidence type="ECO:0000313" key="2">
    <source>
        <dbReference type="Proteomes" id="UP000064967"/>
    </source>
</evidence>
<dbReference type="KEGG" id="llu:AKJ09_04084"/>
<organism evidence="1 2">
    <name type="scientific">Labilithrix luteola</name>
    <dbReference type="NCBI Taxonomy" id="1391654"/>
    <lineage>
        <taxon>Bacteria</taxon>
        <taxon>Pseudomonadati</taxon>
        <taxon>Myxococcota</taxon>
        <taxon>Polyangia</taxon>
        <taxon>Polyangiales</taxon>
        <taxon>Labilitrichaceae</taxon>
        <taxon>Labilithrix</taxon>
    </lineage>
</organism>
<protein>
    <submittedName>
        <fullName evidence="1">Uncharacterized protein</fullName>
    </submittedName>
</protein>
<gene>
    <name evidence="1" type="ORF">AKJ09_04084</name>
</gene>
<keyword evidence="2" id="KW-1185">Reference proteome</keyword>
<evidence type="ECO:0000313" key="1">
    <source>
        <dbReference type="EMBL" id="AKU97420.1"/>
    </source>
</evidence>
<reference evidence="1 2" key="1">
    <citation type="submission" date="2015-08" db="EMBL/GenBank/DDBJ databases">
        <authorList>
            <person name="Babu N.S."/>
            <person name="Beckwith C.J."/>
            <person name="Beseler K.G."/>
            <person name="Brison A."/>
            <person name="Carone J.V."/>
            <person name="Caskin T.P."/>
            <person name="Diamond M."/>
            <person name="Durham M.E."/>
            <person name="Foxe J.M."/>
            <person name="Go M."/>
            <person name="Henderson B.A."/>
            <person name="Jones I.B."/>
            <person name="McGettigan J.A."/>
            <person name="Micheletti S.J."/>
            <person name="Nasrallah M.E."/>
            <person name="Ortiz D."/>
            <person name="Piller C.R."/>
            <person name="Privatt S.R."/>
            <person name="Schneider S.L."/>
            <person name="Sharp S."/>
            <person name="Smith T.C."/>
            <person name="Stanton J.D."/>
            <person name="Ullery H.E."/>
            <person name="Wilson R.J."/>
            <person name="Serrano M.G."/>
            <person name="Buck G."/>
            <person name="Lee V."/>
            <person name="Wang Y."/>
            <person name="Carvalho R."/>
            <person name="Voegtly L."/>
            <person name="Shi R."/>
            <person name="Duckworth R."/>
            <person name="Johnson A."/>
            <person name="Loviza R."/>
            <person name="Walstead R."/>
            <person name="Shah Z."/>
            <person name="Kiflezghi M."/>
            <person name="Wade K."/>
            <person name="Ball S.L."/>
            <person name="Bradley K.W."/>
            <person name="Asai D.J."/>
            <person name="Bowman C.A."/>
            <person name="Russell D.A."/>
            <person name="Pope W.H."/>
            <person name="Jacobs-Sera D."/>
            <person name="Hendrix R.W."/>
            <person name="Hatfull G.F."/>
        </authorList>
    </citation>
    <scope>NUCLEOTIDE SEQUENCE [LARGE SCALE GENOMIC DNA]</scope>
    <source>
        <strain evidence="1 2">DSM 27648</strain>
    </source>
</reference>
<dbReference type="Proteomes" id="UP000064967">
    <property type="component" value="Chromosome"/>
</dbReference>
<proteinExistence type="predicted"/>
<dbReference type="STRING" id="1391654.AKJ09_04084"/>